<keyword evidence="1" id="KW-0472">Membrane</keyword>
<protein>
    <recommendedName>
        <fullName evidence="4">Glycerophosphoryl diester phosphodiesterase membrane domain-containing protein</fullName>
    </recommendedName>
</protein>
<evidence type="ECO:0000313" key="2">
    <source>
        <dbReference type="EMBL" id="GGC52789.1"/>
    </source>
</evidence>
<feature type="transmembrane region" description="Helical" evidence="1">
    <location>
        <begin position="231"/>
        <end position="255"/>
    </location>
</feature>
<keyword evidence="1" id="KW-0812">Transmembrane</keyword>
<dbReference type="RefSeq" id="WP_188625041.1">
    <property type="nucleotide sequence ID" value="NZ_BMIL01000001.1"/>
</dbReference>
<feature type="transmembrane region" description="Helical" evidence="1">
    <location>
        <begin position="107"/>
        <end position="132"/>
    </location>
</feature>
<organism evidence="2 3">
    <name type="scientific">Pedobacter quisquiliarum</name>
    <dbReference type="NCBI Taxonomy" id="1834438"/>
    <lineage>
        <taxon>Bacteria</taxon>
        <taxon>Pseudomonadati</taxon>
        <taxon>Bacteroidota</taxon>
        <taxon>Sphingobacteriia</taxon>
        <taxon>Sphingobacteriales</taxon>
        <taxon>Sphingobacteriaceae</taxon>
        <taxon>Pedobacter</taxon>
    </lineage>
</organism>
<feature type="transmembrane region" description="Helical" evidence="1">
    <location>
        <begin position="27"/>
        <end position="50"/>
    </location>
</feature>
<feature type="transmembrane region" description="Helical" evidence="1">
    <location>
        <begin position="203"/>
        <end position="225"/>
    </location>
</feature>
<comment type="caution">
    <text evidence="2">The sequence shown here is derived from an EMBL/GenBank/DDBJ whole genome shotgun (WGS) entry which is preliminary data.</text>
</comment>
<sequence>MINFLKESTFTVNEVIGKAWRVTYDNYFSLATLCFLIFITFTTSSLMAFFLKDVNIALRILMVFLFIVLYCTINLSLFKYILHLLDNENEQITIVSTLPTRVQIIRFLIATFYFALCIVFVGVLLYPVLFILDPLLRYAVRLGLVSNLAEAGRVVTNVSVAIAIVAIFITFIRISFFQFFIIDKQAKPFQAIKYSLATTRGNFTKILLLLLVLGFFHLLSLVFNYLHWSVISLLVISLSSFIIVPLSSVALTIVYRKMMAAYDGTEEPDIIHNIV</sequence>
<keyword evidence="3" id="KW-1185">Reference proteome</keyword>
<dbReference type="Proteomes" id="UP000651668">
    <property type="component" value="Unassembled WGS sequence"/>
</dbReference>
<name>A0A916X7T2_9SPHI</name>
<dbReference type="EMBL" id="BMIL01000001">
    <property type="protein sequence ID" value="GGC52789.1"/>
    <property type="molecule type" value="Genomic_DNA"/>
</dbReference>
<gene>
    <name evidence="2" type="ORF">GCM10011387_02890</name>
</gene>
<reference evidence="2" key="2">
    <citation type="submission" date="2020-09" db="EMBL/GenBank/DDBJ databases">
        <authorList>
            <person name="Sun Q."/>
            <person name="Zhou Y."/>
        </authorList>
    </citation>
    <scope>NUCLEOTIDE SEQUENCE</scope>
    <source>
        <strain evidence="2">CGMCC 1.15343</strain>
    </source>
</reference>
<dbReference type="AlphaFoldDB" id="A0A916X7T2"/>
<evidence type="ECO:0000313" key="3">
    <source>
        <dbReference type="Proteomes" id="UP000651668"/>
    </source>
</evidence>
<evidence type="ECO:0008006" key="4">
    <source>
        <dbReference type="Google" id="ProtNLM"/>
    </source>
</evidence>
<keyword evidence="1" id="KW-1133">Transmembrane helix</keyword>
<evidence type="ECO:0000256" key="1">
    <source>
        <dbReference type="SAM" id="Phobius"/>
    </source>
</evidence>
<feature type="transmembrane region" description="Helical" evidence="1">
    <location>
        <begin position="56"/>
        <end position="78"/>
    </location>
</feature>
<proteinExistence type="predicted"/>
<feature type="transmembrane region" description="Helical" evidence="1">
    <location>
        <begin position="158"/>
        <end position="182"/>
    </location>
</feature>
<reference evidence="2" key="1">
    <citation type="journal article" date="2014" name="Int. J. Syst. Evol. Microbiol.">
        <title>Complete genome sequence of Corynebacterium casei LMG S-19264T (=DSM 44701T), isolated from a smear-ripened cheese.</title>
        <authorList>
            <consortium name="US DOE Joint Genome Institute (JGI-PGF)"/>
            <person name="Walter F."/>
            <person name="Albersmeier A."/>
            <person name="Kalinowski J."/>
            <person name="Ruckert C."/>
        </authorList>
    </citation>
    <scope>NUCLEOTIDE SEQUENCE</scope>
    <source>
        <strain evidence="2">CGMCC 1.15343</strain>
    </source>
</reference>
<accession>A0A916X7T2</accession>